<keyword evidence="2" id="KW-0378">Hydrolase</keyword>
<dbReference type="Pfam" id="PF12697">
    <property type="entry name" value="Abhydrolase_6"/>
    <property type="match status" value="1"/>
</dbReference>
<reference evidence="3" key="1">
    <citation type="journal article" date="2019" name="Int. J. Syst. Evol. Microbiol.">
        <title>The Global Catalogue of Microorganisms (GCM) 10K type strain sequencing project: providing services to taxonomists for standard genome sequencing and annotation.</title>
        <authorList>
            <consortium name="The Broad Institute Genomics Platform"/>
            <consortium name="The Broad Institute Genome Sequencing Center for Infectious Disease"/>
            <person name="Wu L."/>
            <person name="Ma J."/>
        </authorList>
    </citation>
    <scope>NUCLEOTIDE SEQUENCE [LARGE SCALE GENOMIC DNA]</scope>
    <source>
        <strain evidence="3">JCM 15614</strain>
    </source>
</reference>
<feature type="domain" description="AB hydrolase-1" evidence="1">
    <location>
        <begin position="32"/>
        <end position="281"/>
    </location>
</feature>
<evidence type="ECO:0000313" key="2">
    <source>
        <dbReference type="EMBL" id="GAA3179872.1"/>
    </source>
</evidence>
<dbReference type="SUPFAM" id="SSF53474">
    <property type="entry name" value="alpha/beta-Hydrolases"/>
    <property type="match status" value="1"/>
</dbReference>
<evidence type="ECO:0000313" key="3">
    <source>
        <dbReference type="Proteomes" id="UP001499924"/>
    </source>
</evidence>
<dbReference type="InterPro" id="IPR029058">
    <property type="entry name" value="AB_hydrolase_fold"/>
</dbReference>
<proteinExistence type="predicted"/>
<dbReference type="InterPro" id="IPR050266">
    <property type="entry name" value="AB_hydrolase_sf"/>
</dbReference>
<accession>A0ABP6PJD5</accession>
<dbReference type="Proteomes" id="UP001499924">
    <property type="component" value="Unassembled WGS sequence"/>
</dbReference>
<dbReference type="Gene3D" id="3.40.50.1820">
    <property type="entry name" value="alpha/beta hydrolase"/>
    <property type="match status" value="1"/>
</dbReference>
<sequence length="289" mass="31659">MTKVDAEAYWRGIRYFDRRPADIGQKGHPTHLFLHGLAGSLDQWKLVIRQMDESIPVLALDIPGFGAGASTADAQFTIDDAVGKLVDFCEHEEVRNCVLVSHSIGCVIAGRLAAEMPAVFTRVILVSGALDSASELAQCPIRALSHPRLGFSVGAAFFAGMSPVPPSLLHALAASPRLRQLSLWPFVAEPAALKSGDILETLAHTGSPSALRVLRDAARIPHREIIRDIPQPVDLLWGERDRLISREDIDLLRSTVRLDRERSIPDCGHWPWIEKPGAVADFIQSSHRA</sequence>
<dbReference type="EMBL" id="BAAAVV010000012">
    <property type="protein sequence ID" value="GAA3179872.1"/>
    <property type="molecule type" value="Genomic_DNA"/>
</dbReference>
<dbReference type="PANTHER" id="PTHR43798:SF5">
    <property type="entry name" value="MONOACYLGLYCEROL LIPASE ABHD6"/>
    <property type="match status" value="1"/>
</dbReference>
<dbReference type="GO" id="GO:0016787">
    <property type="term" value="F:hydrolase activity"/>
    <property type="evidence" value="ECO:0007669"/>
    <property type="project" value="UniProtKB-KW"/>
</dbReference>
<comment type="caution">
    <text evidence="2">The sequence shown here is derived from an EMBL/GenBank/DDBJ whole genome shotgun (WGS) entry which is preliminary data.</text>
</comment>
<organism evidence="2 3">
    <name type="scientific">Blastococcus jejuensis</name>
    <dbReference type="NCBI Taxonomy" id="351224"/>
    <lineage>
        <taxon>Bacteria</taxon>
        <taxon>Bacillati</taxon>
        <taxon>Actinomycetota</taxon>
        <taxon>Actinomycetes</taxon>
        <taxon>Geodermatophilales</taxon>
        <taxon>Geodermatophilaceae</taxon>
        <taxon>Blastococcus</taxon>
    </lineage>
</organism>
<name>A0ABP6PJD5_9ACTN</name>
<gene>
    <name evidence="2" type="ORF">GCM10010531_37370</name>
</gene>
<dbReference type="InterPro" id="IPR000073">
    <property type="entry name" value="AB_hydrolase_1"/>
</dbReference>
<keyword evidence="3" id="KW-1185">Reference proteome</keyword>
<dbReference type="PANTHER" id="PTHR43798">
    <property type="entry name" value="MONOACYLGLYCEROL LIPASE"/>
    <property type="match status" value="1"/>
</dbReference>
<protein>
    <submittedName>
        <fullName evidence="2">Alpha/beta hydrolase</fullName>
    </submittedName>
</protein>
<evidence type="ECO:0000259" key="1">
    <source>
        <dbReference type="Pfam" id="PF12697"/>
    </source>
</evidence>
<dbReference type="RefSeq" id="WP_344690553.1">
    <property type="nucleotide sequence ID" value="NZ_BAAAVV010000012.1"/>
</dbReference>